<accession>A0ABT0DU80</accession>
<protein>
    <submittedName>
        <fullName evidence="1">DUF3489 domain-containing protein</fullName>
    </submittedName>
</protein>
<dbReference type="RefSeq" id="WP_247230262.1">
    <property type="nucleotide sequence ID" value="NZ_JALKHS010000006.1"/>
</dbReference>
<dbReference type="InterPro" id="IPR036390">
    <property type="entry name" value="WH_DNA-bd_sf"/>
</dbReference>
<proteinExistence type="predicted"/>
<gene>
    <name evidence="1" type="ORF">MU848_03650</name>
</gene>
<name>A0ABT0DU80_9SPHN</name>
<dbReference type="InterPro" id="IPR021880">
    <property type="entry name" value="DUF3489"/>
</dbReference>
<dbReference type="SUPFAM" id="SSF46785">
    <property type="entry name" value="Winged helix' DNA-binding domain"/>
    <property type="match status" value="1"/>
</dbReference>
<reference evidence="1 2" key="1">
    <citation type="submission" date="2022-04" db="EMBL/GenBank/DDBJ databases">
        <authorList>
            <person name="Huq M.A."/>
        </authorList>
    </citation>
    <scope>NUCLEOTIDE SEQUENCE [LARGE SCALE GENOMIC DNA]</scope>
    <source>
        <strain evidence="1 2">MAH-33</strain>
    </source>
</reference>
<keyword evidence="2" id="KW-1185">Reference proteome</keyword>
<dbReference type="EMBL" id="JALKHS010000006">
    <property type="protein sequence ID" value="MCK0530677.1"/>
    <property type="molecule type" value="Genomic_DNA"/>
</dbReference>
<dbReference type="Pfam" id="PF11994">
    <property type="entry name" value="DUF3489"/>
    <property type="match status" value="1"/>
</dbReference>
<evidence type="ECO:0000313" key="2">
    <source>
        <dbReference type="Proteomes" id="UP001203512"/>
    </source>
</evidence>
<comment type="caution">
    <text evidence="1">The sequence shown here is derived from an EMBL/GenBank/DDBJ whole genome shotgun (WGS) entry which is preliminary data.</text>
</comment>
<sequence>MTRLSDLQCILLSAASRRDDGCLYPLPAGVDPRGGAKAAGALIRRHLAEERASAGSEPSLHITAAGLKIIGVETEVQADRGGAGESPQADVSPARPTKAALLLSLLQRPGGAVVAELTEATGWLPHTVRAALTGLRKKGHPVERDTREGRTCYRCGTVA</sequence>
<organism evidence="1 2">
    <name type="scientific">Sphingobium agri</name>
    <dbReference type="NCBI Taxonomy" id="2933566"/>
    <lineage>
        <taxon>Bacteria</taxon>
        <taxon>Pseudomonadati</taxon>
        <taxon>Pseudomonadota</taxon>
        <taxon>Alphaproteobacteria</taxon>
        <taxon>Sphingomonadales</taxon>
        <taxon>Sphingomonadaceae</taxon>
        <taxon>Sphingobium</taxon>
    </lineage>
</organism>
<evidence type="ECO:0000313" key="1">
    <source>
        <dbReference type="EMBL" id="MCK0530677.1"/>
    </source>
</evidence>
<dbReference type="Proteomes" id="UP001203512">
    <property type="component" value="Unassembled WGS sequence"/>
</dbReference>